<dbReference type="InterPro" id="IPR007871">
    <property type="entry name" value="Methyltransferase_TRM13"/>
</dbReference>
<evidence type="ECO:0000256" key="9">
    <source>
        <dbReference type="ARBA" id="ARBA00048165"/>
    </source>
</evidence>
<evidence type="ECO:0000256" key="13">
    <source>
        <dbReference type="SAM" id="MobiDB-lite"/>
    </source>
</evidence>
<comment type="catalytic activity">
    <reaction evidence="11 12">
        <text>adenosine(4) in tRNA(His) + S-adenosyl-L-methionine = 2'-O-methyladenosine(4) in tRNA(His) + S-adenosyl-L-homocysteine + H(+)</text>
        <dbReference type="Rhea" id="RHEA:43196"/>
        <dbReference type="Rhea" id="RHEA-COMP:10401"/>
        <dbReference type="Rhea" id="RHEA-COMP:10402"/>
        <dbReference type="ChEBI" id="CHEBI:15378"/>
        <dbReference type="ChEBI" id="CHEBI:57856"/>
        <dbReference type="ChEBI" id="CHEBI:59789"/>
        <dbReference type="ChEBI" id="CHEBI:74411"/>
        <dbReference type="ChEBI" id="CHEBI:74477"/>
        <dbReference type="EC" id="2.1.1.225"/>
    </reaction>
</comment>
<feature type="compositionally biased region" description="Basic and acidic residues" evidence="13">
    <location>
        <begin position="83"/>
        <end position="99"/>
    </location>
</feature>
<reference evidence="16" key="1">
    <citation type="journal article" date="2017" name="Cell">
        <title>Insights into land plant evolution garnered from the Marchantia polymorpha genome.</title>
        <authorList>
            <person name="Bowman J.L."/>
            <person name="Kohchi T."/>
            <person name="Yamato K.T."/>
            <person name="Jenkins J."/>
            <person name="Shu S."/>
            <person name="Ishizaki K."/>
            <person name="Yamaoka S."/>
            <person name="Nishihama R."/>
            <person name="Nakamura Y."/>
            <person name="Berger F."/>
            <person name="Adam C."/>
            <person name="Aki S.S."/>
            <person name="Althoff F."/>
            <person name="Araki T."/>
            <person name="Arteaga-Vazquez M.A."/>
            <person name="Balasubrmanian S."/>
            <person name="Barry K."/>
            <person name="Bauer D."/>
            <person name="Boehm C.R."/>
            <person name="Briginshaw L."/>
            <person name="Caballero-Perez J."/>
            <person name="Catarino B."/>
            <person name="Chen F."/>
            <person name="Chiyoda S."/>
            <person name="Chovatia M."/>
            <person name="Davies K.M."/>
            <person name="Delmans M."/>
            <person name="Demura T."/>
            <person name="Dierschke T."/>
            <person name="Dolan L."/>
            <person name="Dorantes-Acosta A.E."/>
            <person name="Eklund D.M."/>
            <person name="Florent S.N."/>
            <person name="Flores-Sandoval E."/>
            <person name="Fujiyama A."/>
            <person name="Fukuzawa H."/>
            <person name="Galik B."/>
            <person name="Grimanelli D."/>
            <person name="Grimwood J."/>
            <person name="Grossniklaus U."/>
            <person name="Hamada T."/>
            <person name="Haseloff J."/>
            <person name="Hetherington A.J."/>
            <person name="Higo A."/>
            <person name="Hirakawa Y."/>
            <person name="Hundley H.N."/>
            <person name="Ikeda Y."/>
            <person name="Inoue K."/>
            <person name="Inoue S.I."/>
            <person name="Ishida S."/>
            <person name="Jia Q."/>
            <person name="Kakita M."/>
            <person name="Kanazawa T."/>
            <person name="Kawai Y."/>
            <person name="Kawashima T."/>
            <person name="Kennedy M."/>
            <person name="Kinose K."/>
            <person name="Kinoshita T."/>
            <person name="Kohara Y."/>
            <person name="Koide E."/>
            <person name="Komatsu K."/>
            <person name="Kopischke S."/>
            <person name="Kubo M."/>
            <person name="Kyozuka J."/>
            <person name="Lagercrantz U."/>
            <person name="Lin S.S."/>
            <person name="Lindquist E."/>
            <person name="Lipzen A.M."/>
            <person name="Lu C.W."/>
            <person name="De Luna E."/>
            <person name="Martienssen R.A."/>
            <person name="Minamino N."/>
            <person name="Mizutani M."/>
            <person name="Mizutani M."/>
            <person name="Mochizuki N."/>
            <person name="Monte I."/>
            <person name="Mosher R."/>
            <person name="Nagasaki H."/>
            <person name="Nakagami H."/>
            <person name="Naramoto S."/>
            <person name="Nishitani K."/>
            <person name="Ohtani M."/>
            <person name="Okamoto T."/>
            <person name="Okumura M."/>
            <person name="Phillips J."/>
            <person name="Pollak B."/>
            <person name="Reinders A."/>
            <person name="Rovekamp M."/>
            <person name="Sano R."/>
            <person name="Sawa S."/>
            <person name="Schmid M.W."/>
            <person name="Shirakawa M."/>
            <person name="Solano R."/>
            <person name="Spunde A."/>
            <person name="Suetsugu N."/>
            <person name="Sugano S."/>
            <person name="Sugiyama A."/>
            <person name="Sun R."/>
            <person name="Suzuki Y."/>
            <person name="Takenaka M."/>
            <person name="Takezawa D."/>
            <person name="Tomogane H."/>
            <person name="Tsuzuki M."/>
            <person name="Ueda T."/>
            <person name="Umeda M."/>
            <person name="Ward J.M."/>
            <person name="Watanabe Y."/>
            <person name="Yazaki K."/>
            <person name="Yokoyama R."/>
            <person name="Yoshitake Y."/>
            <person name="Yotsui I."/>
            <person name="Zachgo S."/>
            <person name="Schmutz J."/>
        </authorList>
    </citation>
    <scope>NUCLEOTIDE SEQUENCE [LARGE SCALE GENOMIC DNA]</scope>
    <source>
        <strain evidence="16">Tak-1</strain>
    </source>
</reference>
<accession>A0A2R6WG10</accession>
<dbReference type="EMBL" id="KZ772767">
    <property type="protein sequence ID" value="PTQ32792.1"/>
    <property type="molecule type" value="Genomic_DNA"/>
</dbReference>
<evidence type="ECO:0000256" key="1">
    <source>
        <dbReference type="ARBA" id="ARBA00005265"/>
    </source>
</evidence>
<comment type="catalytic activity">
    <reaction evidence="9 12">
        <text>cytidine(4) in tRNA(Pro) + S-adenosyl-L-methionine = 2'-O-methylcytidine(4) in tRNA(Pro) + S-adenosyl-L-homocysteine + H(+)</text>
        <dbReference type="Rhea" id="RHEA:32767"/>
        <dbReference type="Rhea" id="RHEA-COMP:10397"/>
        <dbReference type="Rhea" id="RHEA-COMP:10398"/>
        <dbReference type="ChEBI" id="CHEBI:15378"/>
        <dbReference type="ChEBI" id="CHEBI:57856"/>
        <dbReference type="ChEBI" id="CHEBI:59789"/>
        <dbReference type="ChEBI" id="CHEBI:74495"/>
        <dbReference type="ChEBI" id="CHEBI:82748"/>
        <dbReference type="EC" id="2.1.1.225"/>
    </reaction>
</comment>
<dbReference type="Pfam" id="PF05253">
    <property type="entry name" value="zf-U11-48K"/>
    <property type="match status" value="1"/>
</dbReference>
<evidence type="ECO:0000256" key="12">
    <source>
        <dbReference type="RuleBase" id="RU367103"/>
    </source>
</evidence>
<protein>
    <recommendedName>
        <fullName evidence="12">tRNA:m(4)X modification enzyme TRM13</fullName>
        <ecNumber evidence="12">2.1.1.225</ecNumber>
    </recommendedName>
</protein>
<evidence type="ECO:0000256" key="5">
    <source>
        <dbReference type="ARBA" id="ARBA00022694"/>
    </source>
</evidence>
<evidence type="ECO:0000259" key="14">
    <source>
        <dbReference type="PROSITE" id="PS51800"/>
    </source>
</evidence>
<comment type="function">
    <text evidence="12">tRNA methylase which 2'-O-methylates cytidine(4) in tRNA(Pro) and tRNA(Gly)(GCC), and adenosine(4) in tRNA(His).</text>
</comment>
<dbReference type="Pfam" id="PF05206">
    <property type="entry name" value="TRM13"/>
    <property type="match status" value="1"/>
</dbReference>
<dbReference type="GO" id="GO:0008175">
    <property type="term" value="F:tRNA methyltransferase activity"/>
    <property type="evidence" value="ECO:0000318"/>
    <property type="project" value="GO_Central"/>
</dbReference>
<proteinExistence type="inferred from homology"/>
<evidence type="ECO:0000313" key="15">
    <source>
        <dbReference type="EMBL" id="PTQ32792.1"/>
    </source>
</evidence>
<evidence type="ECO:0000256" key="3">
    <source>
        <dbReference type="ARBA" id="ARBA00022679"/>
    </source>
</evidence>
<gene>
    <name evidence="15" type="ORF">MARPO_0095s0050</name>
</gene>
<dbReference type="Proteomes" id="UP000244005">
    <property type="component" value="Unassembled WGS sequence"/>
</dbReference>
<dbReference type="InterPro" id="IPR021721">
    <property type="entry name" value="Znf_CCCH-type_TRM13"/>
</dbReference>
<dbReference type="PANTHER" id="PTHR12998:SF0">
    <property type="entry name" value="TRNA:M(4)X MODIFICATION ENZYME TRM13 HOMOLOG"/>
    <property type="match status" value="1"/>
</dbReference>
<keyword evidence="8 12" id="KW-0862">Zinc</keyword>
<dbReference type="AlphaFoldDB" id="A0A2R6WG10"/>
<evidence type="ECO:0000256" key="7">
    <source>
        <dbReference type="ARBA" id="ARBA00022771"/>
    </source>
</evidence>
<evidence type="ECO:0000256" key="11">
    <source>
        <dbReference type="ARBA" id="ARBA00049393"/>
    </source>
</evidence>
<evidence type="ECO:0000256" key="4">
    <source>
        <dbReference type="ARBA" id="ARBA00022691"/>
    </source>
</evidence>
<dbReference type="PANTHER" id="PTHR12998">
    <property type="entry name" value="TRNA:M(4)X MODIFICATION ENZYME TRM13 HOMOLOG"/>
    <property type="match status" value="1"/>
</dbReference>
<evidence type="ECO:0000256" key="2">
    <source>
        <dbReference type="ARBA" id="ARBA00022603"/>
    </source>
</evidence>
<name>A0A2R6WG10_MARPO</name>
<keyword evidence="7 12" id="KW-0863">Zinc-finger</keyword>
<dbReference type="GO" id="GO:0106050">
    <property type="term" value="F:tRNA 2'-O-methyltransferase activity"/>
    <property type="evidence" value="ECO:0007669"/>
    <property type="project" value="UniProtKB-UniRule"/>
</dbReference>
<dbReference type="InterPro" id="IPR039044">
    <property type="entry name" value="Trm13"/>
</dbReference>
<dbReference type="EC" id="2.1.1.225" evidence="12"/>
<evidence type="ECO:0000256" key="8">
    <source>
        <dbReference type="ARBA" id="ARBA00022833"/>
    </source>
</evidence>
<organism evidence="15 16">
    <name type="scientific">Marchantia polymorpha</name>
    <name type="common">Common liverwort</name>
    <name type="synonym">Marchantia aquatica</name>
    <dbReference type="NCBI Taxonomy" id="3197"/>
    <lineage>
        <taxon>Eukaryota</taxon>
        <taxon>Viridiplantae</taxon>
        <taxon>Streptophyta</taxon>
        <taxon>Embryophyta</taxon>
        <taxon>Marchantiophyta</taxon>
        <taxon>Marchantiopsida</taxon>
        <taxon>Marchantiidae</taxon>
        <taxon>Marchantiales</taxon>
        <taxon>Marchantiaceae</taxon>
        <taxon>Marchantia</taxon>
    </lineage>
</organism>
<dbReference type="GO" id="GO:0008270">
    <property type="term" value="F:zinc ion binding"/>
    <property type="evidence" value="ECO:0007669"/>
    <property type="project" value="UniProtKB-KW"/>
</dbReference>
<dbReference type="OMA" id="HRCSWRS"/>
<feature type="region of interest" description="Disordered" evidence="13">
    <location>
        <begin position="74"/>
        <end position="120"/>
    </location>
</feature>
<dbReference type="Pfam" id="PF11722">
    <property type="entry name" value="zf-TRM13_CCCH"/>
    <property type="match status" value="1"/>
</dbReference>
<keyword evidence="4 12" id="KW-0949">S-adenosyl-L-methionine</keyword>
<dbReference type="OrthoDB" id="258806at2759"/>
<dbReference type="PROSITE" id="PS51800">
    <property type="entry name" value="ZF_CHHC_U11_48K"/>
    <property type="match status" value="1"/>
</dbReference>
<keyword evidence="2 12" id="KW-0489">Methyltransferase</keyword>
<sequence>MWLPSKRRFCGSSALATSPFCGNHDPAAGEKRVPCPVDPSHTVLHNDVAAHVKRCQATKHMKFSEEQPYYCKGINAGSDGEEDGRASRDDHDCSEESRAAAEIPPAEIPPADPPRENGACGKTEQRVEFLSSAAKRSAITALSERQFLELVRRIESAHEASRSETVEESFLQPPQCLQWWDRNRDKRLPFKEKHVSQQASMLGNFEAFGLLKRDGAGDANDDSDSSKAGGDCESRAFVEFGAGRGYLSHMLCDSYGVSSVVLVERKAYKYKADRTLRQLTGVSVERLRTDIEDLSVRGVPALQGRRYVAVSKHLCGPATDLTLRCCLNEAGSSDPTGLDSSPVLEGVGIATCCHHLCQWRSYVNKPYFREIGFSEADFNMITWLTSWAVNESGDHAEVEIPEAQKIPDHRVVPDGTSPGAQIFAPRLSEVMDAMEDGARAELGRKCKHLIDFGRLLFLRRHGMSAKIVKYISATVSPENKLLLGRRIFA</sequence>
<dbReference type="GO" id="GO:0030488">
    <property type="term" value="P:tRNA methylation"/>
    <property type="evidence" value="ECO:0000318"/>
    <property type="project" value="GO_Central"/>
</dbReference>
<comment type="catalytic activity">
    <reaction evidence="10 12">
        <text>cytidine(4) in tRNA(Gly)(GCC) + S-adenosyl-L-methionine = 2'-O-methylcytidine(4) in tRNA(Gly)(GCC) + S-adenosyl-L-homocysteine + H(+)</text>
        <dbReference type="Rhea" id="RHEA:43192"/>
        <dbReference type="Rhea" id="RHEA-COMP:10399"/>
        <dbReference type="Rhea" id="RHEA-COMP:10400"/>
        <dbReference type="ChEBI" id="CHEBI:15378"/>
        <dbReference type="ChEBI" id="CHEBI:57856"/>
        <dbReference type="ChEBI" id="CHEBI:59789"/>
        <dbReference type="ChEBI" id="CHEBI:74495"/>
        <dbReference type="ChEBI" id="CHEBI:82748"/>
        <dbReference type="EC" id="2.1.1.225"/>
    </reaction>
</comment>
<dbReference type="InterPro" id="IPR022776">
    <property type="entry name" value="TRM13/UPF0224_CHHC_Znf_dom"/>
</dbReference>
<keyword evidence="5 12" id="KW-0819">tRNA processing</keyword>
<keyword evidence="6 12" id="KW-0479">Metal-binding</keyword>
<evidence type="ECO:0000256" key="6">
    <source>
        <dbReference type="ARBA" id="ARBA00022723"/>
    </source>
</evidence>
<comment type="similarity">
    <text evidence="1 12">Belongs to the methyltransferase TRM13 family.</text>
</comment>
<keyword evidence="3 12" id="KW-0808">Transferase</keyword>
<evidence type="ECO:0000313" key="16">
    <source>
        <dbReference type="Proteomes" id="UP000244005"/>
    </source>
</evidence>
<keyword evidence="16" id="KW-1185">Reference proteome</keyword>
<feature type="domain" description="CHHC U11-48K-type" evidence="14">
    <location>
        <begin position="32"/>
        <end position="59"/>
    </location>
</feature>
<evidence type="ECO:0000256" key="10">
    <source>
        <dbReference type="ARBA" id="ARBA00048635"/>
    </source>
</evidence>